<evidence type="ECO:0000313" key="6">
    <source>
        <dbReference type="RefSeq" id="XP_047741300.1"/>
    </source>
</evidence>
<dbReference type="InterPro" id="IPR052289">
    <property type="entry name" value="Calcyclin-binding_UBL-bridge"/>
</dbReference>
<dbReference type="GO" id="GO:0044548">
    <property type="term" value="F:S100 protein binding"/>
    <property type="evidence" value="ECO:0007669"/>
    <property type="project" value="InterPro"/>
</dbReference>
<keyword evidence="3" id="KW-1185">Reference proteome</keyword>
<evidence type="ECO:0000256" key="1">
    <source>
        <dbReference type="SAM" id="Coils"/>
    </source>
</evidence>
<sequence>MDANDKDQDTIDKDYVAELKRLRDHHAKEAKVKKFLDTEIVMYEKKMQWHKLGKERKQLTERLQRLEELLETTSCLCLRDELEQMRLSVHQEIHDVLLEVSQTEMSVVELKKRLVTCQKSLALLIKNIEDDDKLAAKIMKPAKSATLESSPWLMLCEDNTGLDAHCSALPTKTLSQFAWDQSAEYVKLYIDVPGLSEAHGGSVKTTYSERQFSVLVTDVAGLNYKFHVGDLTNAIVVKESKFKTKPGRLVVFLKKQTSADWPDLKRSGSVEKKETNEQDERQVQIILNEMLAIGAQTLGSPVELGDLMWKNKFFSITDTSSAKKALDLMEELPPKFCQVCWLDKTAGSEKILKSALLAVAKTDAYVKWDSIVSIDVGHNYNFDDEYLQLLVNGTCKFLWFYGRLSASGLSSLPSSVVHFIAIVTCADDFNALASCAASFMTLEIFIQRRFPLYDINPLRISASEKPVTIIVSDINDDDVDWLLKATDRFLPTSTLPNGSQVIPAWKLTLLNSRLTMSAHRSLCLDLKANLVLVVLSNVGGSFDVASLARIYSQRQCRLVVLPPQDPNALPNISVPFE</sequence>
<evidence type="ECO:0000313" key="3">
    <source>
        <dbReference type="Proteomes" id="UP000694843"/>
    </source>
</evidence>
<dbReference type="RefSeq" id="XP_047741299.1">
    <property type="nucleotide sequence ID" value="XM_047885343.1"/>
</dbReference>
<dbReference type="Gene3D" id="2.60.40.790">
    <property type="match status" value="1"/>
</dbReference>
<dbReference type="PROSITE" id="PS51203">
    <property type="entry name" value="CS"/>
    <property type="match status" value="1"/>
</dbReference>
<feature type="coiled-coil region" evidence="1">
    <location>
        <begin position="49"/>
        <end position="76"/>
    </location>
</feature>
<dbReference type="PANTHER" id="PTHR13164">
    <property type="entry name" value="CALICYLIN BINDING PROTEIN"/>
    <property type="match status" value="1"/>
</dbReference>
<dbReference type="CDD" id="cd06468">
    <property type="entry name" value="p23_CacyBP"/>
    <property type="match status" value="1"/>
</dbReference>
<dbReference type="OrthoDB" id="164025at2759"/>
<gene>
    <name evidence="4 5 6" type="primary">LOC108679655</name>
</gene>
<evidence type="ECO:0000313" key="4">
    <source>
        <dbReference type="RefSeq" id="XP_047741298.1"/>
    </source>
</evidence>
<dbReference type="RefSeq" id="XP_047741300.1">
    <property type="nucleotide sequence ID" value="XM_047885344.1"/>
</dbReference>
<keyword evidence="1" id="KW-0175">Coiled coil</keyword>
<dbReference type="SUPFAM" id="SSF49764">
    <property type="entry name" value="HSP20-like chaperones"/>
    <property type="match status" value="1"/>
</dbReference>
<dbReference type="GO" id="GO:0031625">
    <property type="term" value="F:ubiquitin protein ligase binding"/>
    <property type="evidence" value="ECO:0007669"/>
    <property type="project" value="InterPro"/>
</dbReference>
<dbReference type="AlphaFoldDB" id="A0A979FXB2"/>
<dbReference type="InterPro" id="IPR037893">
    <property type="entry name" value="CS_CacyBP"/>
</dbReference>
<dbReference type="Pfam" id="PF04969">
    <property type="entry name" value="CS"/>
    <property type="match status" value="1"/>
</dbReference>
<evidence type="ECO:0000313" key="5">
    <source>
        <dbReference type="RefSeq" id="XP_047741299.1"/>
    </source>
</evidence>
<evidence type="ECO:0000259" key="2">
    <source>
        <dbReference type="PROSITE" id="PS51203"/>
    </source>
</evidence>
<organism evidence="3 4">
    <name type="scientific">Hyalella azteca</name>
    <name type="common">Amphipod</name>
    <dbReference type="NCBI Taxonomy" id="294128"/>
    <lineage>
        <taxon>Eukaryota</taxon>
        <taxon>Metazoa</taxon>
        <taxon>Ecdysozoa</taxon>
        <taxon>Arthropoda</taxon>
        <taxon>Crustacea</taxon>
        <taxon>Multicrustacea</taxon>
        <taxon>Malacostraca</taxon>
        <taxon>Eumalacostraca</taxon>
        <taxon>Peracarida</taxon>
        <taxon>Amphipoda</taxon>
        <taxon>Senticaudata</taxon>
        <taxon>Talitrida</taxon>
        <taxon>Talitroidea</taxon>
        <taxon>Hyalellidae</taxon>
        <taxon>Hyalella</taxon>
    </lineage>
</organism>
<dbReference type="InterPro" id="IPR007052">
    <property type="entry name" value="CS_dom"/>
</dbReference>
<reference evidence="4 5" key="1">
    <citation type="submission" date="2025-04" db="UniProtKB">
        <authorList>
            <consortium name="RefSeq"/>
        </authorList>
    </citation>
    <scope>IDENTIFICATION</scope>
    <source>
        <tissue evidence="4 5">Whole organism</tissue>
    </source>
</reference>
<dbReference type="GeneID" id="108679655"/>
<dbReference type="PANTHER" id="PTHR13164:SF3">
    <property type="entry name" value="CALCYCLIN-BINDING PROTEIN"/>
    <property type="match status" value="1"/>
</dbReference>
<proteinExistence type="predicted"/>
<dbReference type="InterPro" id="IPR008978">
    <property type="entry name" value="HSP20-like_chaperone"/>
</dbReference>
<dbReference type="GO" id="GO:0015631">
    <property type="term" value="F:tubulin binding"/>
    <property type="evidence" value="ECO:0007669"/>
    <property type="project" value="InterPro"/>
</dbReference>
<name>A0A979FXB2_HYAAZ</name>
<feature type="domain" description="CS" evidence="2">
    <location>
        <begin position="172"/>
        <end position="265"/>
    </location>
</feature>
<dbReference type="Proteomes" id="UP000694843">
    <property type="component" value="Unplaced"/>
</dbReference>
<dbReference type="KEGG" id="hazt:108679655"/>
<protein>
    <submittedName>
        <fullName evidence="4 5">Uncharacterized protein LOC108679655</fullName>
    </submittedName>
</protein>
<dbReference type="RefSeq" id="XP_047741298.1">
    <property type="nucleotide sequence ID" value="XM_047885342.1"/>
</dbReference>
<accession>A0A979FXB2</accession>
<dbReference type="GO" id="GO:0005634">
    <property type="term" value="C:nucleus"/>
    <property type="evidence" value="ECO:0007669"/>
    <property type="project" value="TreeGrafter"/>
</dbReference>